<keyword evidence="1" id="KW-0472">Membrane</keyword>
<name>A0AAE3DU40_9FIRM</name>
<evidence type="ECO:0000313" key="2">
    <source>
        <dbReference type="EMBL" id="MCC2190473.1"/>
    </source>
</evidence>
<dbReference type="EMBL" id="JAJEPR010000020">
    <property type="protein sequence ID" value="MCC2190473.1"/>
    <property type="molecule type" value="Genomic_DNA"/>
</dbReference>
<feature type="transmembrane region" description="Helical" evidence="1">
    <location>
        <begin position="28"/>
        <end position="48"/>
    </location>
</feature>
<evidence type="ECO:0000313" key="3">
    <source>
        <dbReference type="Proteomes" id="UP001197875"/>
    </source>
</evidence>
<proteinExistence type="predicted"/>
<keyword evidence="3" id="KW-1185">Reference proteome</keyword>
<keyword evidence="1" id="KW-0812">Transmembrane</keyword>
<dbReference type="AlphaFoldDB" id="A0AAE3DU40"/>
<protein>
    <submittedName>
        <fullName evidence="2">Uncharacterized protein</fullName>
    </submittedName>
</protein>
<accession>A0AAE3DU40</accession>
<sequence length="422" mass="48276">MGRTIKNQNTRRPKPVEKIQLSEKHIHLRVFLVILLLAVAAVSFTYALTSYLKEETGWKVIKVSSAAKANVGDEFTFQYELGGGETSATAEYKALTILYSDAAVKAYEIFSADESFEDVVNLYELNQHPGEVLTVEEPLYQALELLETYGNRNLYLGPVYEEMYNLFQCKEDYETASFDPEQNEVLREEFAVIADFAADPEAVDLKLLGENQVRLEVSEEYQNWMAENGYETYLDFYWMKNAFIVDYLADLMIENGYIRGAISSYDGFNRNLDEREQSYSFNILDRVGQDIYPAAVMEYNGPESIVYLRNYPVSDQDQAHYYKMKSGEIRTAYIDGKDGLSRTARNDLVAYSSGKGCAEVLLTMIPVYISDSFDASALEKWTADGIYSIYCENRVIHYNDEKLTLKQLYQKDDLVYTAVLAE</sequence>
<evidence type="ECO:0000256" key="1">
    <source>
        <dbReference type="SAM" id="Phobius"/>
    </source>
</evidence>
<reference evidence="2 3" key="1">
    <citation type="submission" date="2021-10" db="EMBL/GenBank/DDBJ databases">
        <title>Anaerobic single-cell dispensing facilitates the cultivation of human gut bacteria.</title>
        <authorList>
            <person name="Afrizal A."/>
        </authorList>
    </citation>
    <scope>NUCLEOTIDE SEQUENCE [LARGE SCALE GENOMIC DNA]</scope>
    <source>
        <strain evidence="2 3">CLA-AA-H277</strain>
    </source>
</reference>
<organism evidence="2 3">
    <name type="scientific">Fusicatenibacter faecihominis</name>
    <dbReference type="NCBI Taxonomy" id="2881276"/>
    <lineage>
        <taxon>Bacteria</taxon>
        <taxon>Bacillati</taxon>
        <taxon>Bacillota</taxon>
        <taxon>Clostridia</taxon>
        <taxon>Lachnospirales</taxon>
        <taxon>Lachnospiraceae</taxon>
        <taxon>Fusicatenibacter</taxon>
    </lineage>
</organism>
<dbReference type="RefSeq" id="WP_227615558.1">
    <property type="nucleotide sequence ID" value="NZ_JAJEPR010000020.1"/>
</dbReference>
<gene>
    <name evidence="2" type="ORF">LKD71_11765</name>
</gene>
<comment type="caution">
    <text evidence="2">The sequence shown here is derived from an EMBL/GenBank/DDBJ whole genome shotgun (WGS) entry which is preliminary data.</text>
</comment>
<dbReference type="Proteomes" id="UP001197875">
    <property type="component" value="Unassembled WGS sequence"/>
</dbReference>
<keyword evidence="1" id="KW-1133">Transmembrane helix</keyword>